<dbReference type="Gene3D" id="1.10.10.10">
    <property type="entry name" value="Winged helix-like DNA-binding domain superfamily/Winged helix DNA-binding domain"/>
    <property type="match status" value="1"/>
</dbReference>
<evidence type="ECO:0000313" key="4">
    <source>
        <dbReference type="Proteomes" id="UP000051927"/>
    </source>
</evidence>
<evidence type="ECO:0000259" key="1">
    <source>
        <dbReference type="Pfam" id="PF03551"/>
    </source>
</evidence>
<dbReference type="EMBL" id="JQCP01000004">
    <property type="protein sequence ID" value="KRO01622.1"/>
    <property type="molecule type" value="Genomic_DNA"/>
</dbReference>
<name>A0ABR5Q0J8_9ACTN</name>
<dbReference type="SUPFAM" id="SSF46785">
    <property type="entry name" value="Winged helix' DNA-binding domain"/>
    <property type="match status" value="1"/>
</dbReference>
<feature type="domain" description="Transcription regulator PadR C-terminal" evidence="2">
    <location>
        <begin position="100"/>
        <end position="185"/>
    </location>
</feature>
<dbReference type="PANTHER" id="PTHR43252">
    <property type="entry name" value="TRANSCRIPTIONAL REGULATOR YQJI"/>
    <property type="match status" value="1"/>
</dbReference>
<evidence type="ECO:0000313" key="3">
    <source>
        <dbReference type="EMBL" id="KRO01622.1"/>
    </source>
</evidence>
<organism evidence="3 4">
    <name type="scientific">Lancefieldella rimae</name>
    <dbReference type="NCBI Taxonomy" id="1383"/>
    <lineage>
        <taxon>Bacteria</taxon>
        <taxon>Bacillati</taxon>
        <taxon>Actinomycetota</taxon>
        <taxon>Coriobacteriia</taxon>
        <taxon>Coriobacteriales</taxon>
        <taxon>Atopobiaceae</taxon>
        <taxon>Lancefieldella</taxon>
    </lineage>
</organism>
<dbReference type="InterPro" id="IPR018309">
    <property type="entry name" value="Tscrpt_reg_PadR_C"/>
</dbReference>
<evidence type="ECO:0000259" key="2">
    <source>
        <dbReference type="Pfam" id="PF10400"/>
    </source>
</evidence>
<dbReference type="Proteomes" id="UP000051927">
    <property type="component" value="Unassembled WGS sequence"/>
</dbReference>
<reference evidence="3 4" key="1">
    <citation type="journal article" date="2015" name="Genome Announc.">
        <title>Expanding the biotechnology potential of lactobacilli through comparative genomics of 213 strains and associated genera.</title>
        <authorList>
            <person name="Sun Z."/>
            <person name="Harris H.M."/>
            <person name="McCann A."/>
            <person name="Guo C."/>
            <person name="Argimon S."/>
            <person name="Zhang W."/>
            <person name="Yang X."/>
            <person name="Jeffery I.B."/>
            <person name="Cooney J.C."/>
            <person name="Kagawa T.F."/>
            <person name="Liu W."/>
            <person name="Song Y."/>
            <person name="Salvetti E."/>
            <person name="Wrobel A."/>
            <person name="Rasinkangas P."/>
            <person name="Parkhill J."/>
            <person name="Rea M.C."/>
            <person name="O'Sullivan O."/>
            <person name="Ritari J."/>
            <person name="Douillard F.P."/>
            <person name="Paul Ross R."/>
            <person name="Yang R."/>
            <person name="Briner A.E."/>
            <person name="Felis G.E."/>
            <person name="de Vos W.M."/>
            <person name="Barrangou R."/>
            <person name="Klaenhammer T.R."/>
            <person name="Caufield P.W."/>
            <person name="Cui Y."/>
            <person name="Zhang H."/>
            <person name="O'Toole P.W."/>
        </authorList>
    </citation>
    <scope>NUCLEOTIDE SEQUENCE [LARGE SCALE GENOMIC DNA]</scope>
    <source>
        <strain evidence="3 4">DSM 7090</strain>
    </source>
</reference>
<sequence>MEYKEMKDMLKQGILGLLNYGDMTGYEIKTIFQQSLNYFWTAQTSQIYRELQSLEKVGWVTSTHVTQKGKPDKKVFSITKDGKEELQRWLREDLQSSVLRIPLLMQTFFRGECSYEENLAFFRRIADNASSFPGGRELAVSAVNAYADQMGDPEKALFWKFTIEYGKMHDEMLKAWSEKCIKELEEQHECTSH</sequence>
<dbReference type="Pfam" id="PF03551">
    <property type="entry name" value="PadR"/>
    <property type="match status" value="1"/>
</dbReference>
<comment type="caution">
    <text evidence="3">The sequence shown here is derived from an EMBL/GenBank/DDBJ whole genome shotgun (WGS) entry which is preliminary data.</text>
</comment>
<keyword evidence="4" id="KW-1185">Reference proteome</keyword>
<accession>A0ABR5Q0J8</accession>
<dbReference type="PANTHER" id="PTHR43252:SF6">
    <property type="entry name" value="NEGATIVE TRANSCRIPTION REGULATOR PADR"/>
    <property type="match status" value="1"/>
</dbReference>
<dbReference type="InterPro" id="IPR005149">
    <property type="entry name" value="Tscrpt_reg_PadR_N"/>
</dbReference>
<proteinExistence type="predicted"/>
<dbReference type="InterPro" id="IPR036390">
    <property type="entry name" value="WH_DNA-bd_sf"/>
</dbReference>
<feature type="domain" description="Transcription regulator PadR N-terminal" evidence="1">
    <location>
        <begin position="14"/>
        <end position="88"/>
    </location>
</feature>
<gene>
    <name evidence="3" type="ORF">IV60_GL001495</name>
</gene>
<protein>
    <submittedName>
        <fullName evidence="3">Transcriptional regulator, PadR family</fullName>
    </submittedName>
</protein>
<dbReference type="InterPro" id="IPR036388">
    <property type="entry name" value="WH-like_DNA-bd_sf"/>
</dbReference>
<dbReference type="Pfam" id="PF10400">
    <property type="entry name" value="Vir_act_alpha_C"/>
    <property type="match status" value="1"/>
</dbReference>